<name>A0AAD9NIK0_RIDPI</name>
<organism evidence="2 3">
    <name type="scientific">Ridgeia piscesae</name>
    <name type="common">Tubeworm</name>
    <dbReference type="NCBI Taxonomy" id="27915"/>
    <lineage>
        <taxon>Eukaryota</taxon>
        <taxon>Metazoa</taxon>
        <taxon>Spiralia</taxon>
        <taxon>Lophotrochozoa</taxon>
        <taxon>Annelida</taxon>
        <taxon>Polychaeta</taxon>
        <taxon>Sedentaria</taxon>
        <taxon>Canalipalpata</taxon>
        <taxon>Sabellida</taxon>
        <taxon>Siboglinidae</taxon>
        <taxon>Ridgeia</taxon>
    </lineage>
</organism>
<accession>A0AAD9NIK0</accession>
<proteinExistence type="predicted"/>
<evidence type="ECO:0000313" key="2">
    <source>
        <dbReference type="EMBL" id="KAK2169838.1"/>
    </source>
</evidence>
<keyword evidence="1" id="KW-1133">Transmembrane helix</keyword>
<evidence type="ECO:0000313" key="3">
    <source>
        <dbReference type="Proteomes" id="UP001209878"/>
    </source>
</evidence>
<protein>
    <submittedName>
        <fullName evidence="2">Uncharacterized protein</fullName>
    </submittedName>
</protein>
<dbReference type="AlphaFoldDB" id="A0AAD9NIK0"/>
<feature type="transmembrane region" description="Helical" evidence="1">
    <location>
        <begin position="78"/>
        <end position="97"/>
    </location>
</feature>
<reference evidence="2" key="1">
    <citation type="journal article" date="2023" name="Mol. Biol. Evol.">
        <title>Third-Generation Sequencing Reveals the Adaptive Role of the Epigenome in Three Deep-Sea Polychaetes.</title>
        <authorList>
            <person name="Perez M."/>
            <person name="Aroh O."/>
            <person name="Sun Y."/>
            <person name="Lan Y."/>
            <person name="Juniper S.K."/>
            <person name="Young C.R."/>
            <person name="Angers B."/>
            <person name="Qian P.Y."/>
        </authorList>
    </citation>
    <scope>NUCLEOTIDE SEQUENCE</scope>
    <source>
        <strain evidence="2">R07B-5</strain>
    </source>
</reference>
<evidence type="ECO:0000256" key="1">
    <source>
        <dbReference type="SAM" id="Phobius"/>
    </source>
</evidence>
<comment type="caution">
    <text evidence="2">The sequence shown here is derived from an EMBL/GenBank/DDBJ whole genome shotgun (WGS) entry which is preliminary data.</text>
</comment>
<dbReference type="EMBL" id="JAODUO010001170">
    <property type="protein sequence ID" value="KAK2169838.1"/>
    <property type="molecule type" value="Genomic_DNA"/>
</dbReference>
<gene>
    <name evidence="2" type="ORF">NP493_1172g00015</name>
</gene>
<dbReference type="Proteomes" id="UP001209878">
    <property type="component" value="Unassembled WGS sequence"/>
</dbReference>
<keyword evidence="3" id="KW-1185">Reference proteome</keyword>
<keyword evidence="1" id="KW-0472">Membrane</keyword>
<sequence length="144" mass="16540">MFCHLLFSHCSTYVIKNHRINQLIIGISESVQDLILCRCICGYCNVLCTRNLNLIELFHRPHRVPQTIFPQLLNKSTFAWLLHVVVLLYTRNLYFIASFKGAPQKHKVILVIWFLRRSLEMTPISVLCIGYLLAGLSATASQGH</sequence>
<feature type="transmembrane region" description="Helical" evidence="1">
    <location>
        <begin position="118"/>
        <end position="138"/>
    </location>
</feature>
<keyword evidence="1" id="KW-0812">Transmembrane</keyword>